<name>A0A109II75_9ACTN</name>
<protein>
    <submittedName>
        <fullName evidence="1">Methoxymalonate biosynthesis acyl carrier protein</fullName>
    </submittedName>
</protein>
<reference evidence="2" key="1">
    <citation type="submission" date="2016-06" db="EMBL/GenBank/DDBJ databases">
        <authorList>
            <person name="Varghese N."/>
            <person name="Submissions Spin"/>
        </authorList>
    </citation>
    <scope>NUCLEOTIDE SEQUENCE [LARGE SCALE GENOMIC DNA]</scope>
    <source>
        <strain evidence="2">DSM 44983</strain>
    </source>
</reference>
<sequence>MTAEHSAEILDTEEMLRSYLAAQLKTTVEADQDLFDSGLVNSMFAMELVVHLEQTFQIAVLGADLRLDNFRSVRSMATLVRRLRDDRGR</sequence>
<accession>A0A109II75</accession>
<keyword evidence="2" id="KW-1185">Reference proteome</keyword>
<gene>
    <name evidence="1" type="ORF">GA0070623_1640</name>
</gene>
<evidence type="ECO:0000313" key="1">
    <source>
        <dbReference type="EMBL" id="SCG48967.1"/>
    </source>
</evidence>
<dbReference type="Pfam" id="PF00550">
    <property type="entry name" value="PP-binding"/>
    <property type="match status" value="1"/>
</dbReference>
<organism evidence="1 2">
    <name type="scientific">Micromonospora rifamycinica</name>
    <dbReference type="NCBI Taxonomy" id="291594"/>
    <lineage>
        <taxon>Bacteria</taxon>
        <taxon>Bacillati</taxon>
        <taxon>Actinomycetota</taxon>
        <taxon>Actinomycetes</taxon>
        <taxon>Micromonosporales</taxon>
        <taxon>Micromonosporaceae</taxon>
        <taxon>Micromonospora</taxon>
    </lineage>
</organism>
<dbReference type="AlphaFoldDB" id="A0A109II75"/>
<dbReference type="EMBL" id="LT607752">
    <property type="protein sequence ID" value="SCG48967.1"/>
    <property type="molecule type" value="Genomic_DNA"/>
</dbReference>
<dbReference type="SUPFAM" id="SSF47336">
    <property type="entry name" value="ACP-like"/>
    <property type="match status" value="1"/>
</dbReference>
<proteinExistence type="predicted"/>
<dbReference type="PROSITE" id="PS50075">
    <property type="entry name" value="CARRIER"/>
    <property type="match status" value="1"/>
</dbReference>
<dbReference type="RefSeq" id="WP_067312009.1">
    <property type="nucleotide sequence ID" value="NZ_LRMV01000119.1"/>
</dbReference>
<dbReference type="Gene3D" id="1.10.1200.10">
    <property type="entry name" value="ACP-like"/>
    <property type="match status" value="1"/>
</dbReference>
<dbReference type="InterPro" id="IPR009081">
    <property type="entry name" value="PP-bd_ACP"/>
</dbReference>
<evidence type="ECO:0000313" key="2">
    <source>
        <dbReference type="Proteomes" id="UP000198226"/>
    </source>
</evidence>
<dbReference type="Proteomes" id="UP000198226">
    <property type="component" value="Chromosome I"/>
</dbReference>
<dbReference type="InterPro" id="IPR036736">
    <property type="entry name" value="ACP-like_sf"/>
</dbReference>